<comment type="caution">
    <text evidence="1">The sequence shown here is derived from an EMBL/GenBank/DDBJ whole genome shotgun (WGS) entry which is preliminary data.</text>
</comment>
<dbReference type="Pfam" id="PF12784">
    <property type="entry name" value="PDDEXK_2"/>
    <property type="match status" value="1"/>
</dbReference>
<name>A0ABU5TJ20_9CYAN</name>
<proteinExistence type="predicted"/>
<sequence length="305" mass="34707">MKFINPKIDFAFKRIFGSEQSHDILISFLNAMLYEGLDIIQDLEILDPYLAPKIRGIKDTYVDVKANIRNQEGEITSVIIEMQVLNVEGFEKRILYNASKAYSTQLDIGEDYTILQPVIALTITDFEMFPDLEQILSRFILKEKTYLTDYPVYDIELVFIELPKFKKELEELETITDKWLYFLKTARKLDAVPTVMGNEPAIKKAFAIASQANLSKQELDDLERRSIFIHDQRNALKKATRLGLEQGKKEGIQQGIQQGIEQGIEQGELKAKLAIAQQLLAVLDDEAICQSTGLSLDAIAKLRNG</sequence>
<dbReference type="RefSeq" id="WP_323261829.1">
    <property type="nucleotide sequence ID" value="NZ_JAYGIE010000073.1"/>
</dbReference>
<dbReference type="PANTHER" id="PTHR41317:SF1">
    <property type="entry name" value="PD-(D_E)XK NUCLEASE FAMILY TRANSPOSASE"/>
    <property type="match status" value="1"/>
</dbReference>
<accession>A0ABU5TJ20</accession>
<evidence type="ECO:0000313" key="2">
    <source>
        <dbReference type="Proteomes" id="UP001301388"/>
    </source>
</evidence>
<dbReference type="InterPro" id="IPR010106">
    <property type="entry name" value="RpnA"/>
</dbReference>
<dbReference type="NCBIfam" id="TIGR01784">
    <property type="entry name" value="T_den_put_tspse"/>
    <property type="match status" value="1"/>
</dbReference>
<dbReference type="EMBL" id="JAYGIE010000073">
    <property type="protein sequence ID" value="MEA5478312.1"/>
    <property type="molecule type" value="Genomic_DNA"/>
</dbReference>
<dbReference type="Proteomes" id="UP001301388">
    <property type="component" value="Unassembled WGS sequence"/>
</dbReference>
<gene>
    <name evidence="1" type="ORF">VB774_11855</name>
</gene>
<keyword evidence="2" id="KW-1185">Reference proteome</keyword>
<reference evidence="1 2" key="1">
    <citation type="submission" date="2023-12" db="EMBL/GenBank/DDBJ databases">
        <title>Baltic Sea Cyanobacteria.</title>
        <authorList>
            <person name="Delbaje E."/>
            <person name="Fewer D.P."/>
            <person name="Shishido T.K."/>
        </authorList>
    </citation>
    <scope>NUCLEOTIDE SEQUENCE [LARGE SCALE GENOMIC DNA]</scope>
    <source>
        <strain evidence="1 2">UHCC 0370</strain>
    </source>
</reference>
<protein>
    <submittedName>
        <fullName evidence="1">Rpn family recombination-promoting nuclease/putative transposase</fullName>
    </submittedName>
</protein>
<evidence type="ECO:0000313" key="1">
    <source>
        <dbReference type="EMBL" id="MEA5478312.1"/>
    </source>
</evidence>
<dbReference type="PANTHER" id="PTHR41317">
    <property type="entry name" value="PD-(D_E)XK NUCLEASE FAMILY TRANSPOSASE"/>
    <property type="match status" value="1"/>
</dbReference>
<organism evidence="1 2">
    <name type="scientific">Pseudanabaena galeata UHCC 0370</name>
    <dbReference type="NCBI Taxonomy" id="3110310"/>
    <lineage>
        <taxon>Bacteria</taxon>
        <taxon>Bacillati</taxon>
        <taxon>Cyanobacteriota</taxon>
        <taxon>Cyanophyceae</taxon>
        <taxon>Pseudanabaenales</taxon>
        <taxon>Pseudanabaenaceae</taxon>
        <taxon>Pseudanabaena</taxon>
    </lineage>
</organism>